<feature type="region of interest" description="Disordered" evidence="4">
    <location>
        <begin position="1"/>
        <end position="21"/>
    </location>
</feature>
<keyword evidence="5" id="KW-1133">Transmembrane helix</keyword>
<evidence type="ECO:0000256" key="2">
    <source>
        <dbReference type="ARBA" id="ARBA00022771"/>
    </source>
</evidence>
<keyword evidence="3" id="KW-0862">Zinc</keyword>
<dbReference type="InterPro" id="IPR001293">
    <property type="entry name" value="Znf_TRAF"/>
</dbReference>
<dbReference type="InterPro" id="IPR013083">
    <property type="entry name" value="Znf_RING/FYVE/PHD"/>
</dbReference>
<dbReference type="Proteomes" id="UP000023152">
    <property type="component" value="Unassembled WGS sequence"/>
</dbReference>
<keyword evidence="8" id="KW-1185">Reference proteome</keyword>
<gene>
    <name evidence="7" type="ORF">RFI_05334</name>
</gene>
<keyword evidence="1" id="KW-0479">Metal-binding</keyword>
<sequence>NYKKKMYDSDSSSNKKKKKFLKAKMNKAEEEKLKDEQQTRVAPFSFERACFDKNWVLQFNQTEQINHLTCLICKQVANNPVEINCSQHEDLDETLIAGENCIQKFLAINNNTCPVRSHKNCKYMKNKLAQRRIGDLTVMCPKQFRQSLEMWKSNKEGKTSECMANICDFKGQIKDLSEHLNKSCVLEFSECWFKHFGCKHVCPKNNLEDHLVSGMKEHFHLVMNEFASMQQLIQQLRVIYILFVFVLLNKIYKKKKRKNKDDKELKSEMELNNKKHYEDVLKLLNENSTLKQQLVQNQQDSLNCNDQQENFFFFFTHGRKTKHKW</sequence>
<feature type="transmembrane region" description="Helical" evidence="5">
    <location>
        <begin position="232"/>
        <end position="252"/>
    </location>
</feature>
<evidence type="ECO:0000256" key="1">
    <source>
        <dbReference type="ARBA" id="ARBA00022723"/>
    </source>
</evidence>
<protein>
    <recommendedName>
        <fullName evidence="6">TRAF-type domain-containing protein</fullName>
    </recommendedName>
</protein>
<keyword evidence="5" id="KW-0472">Membrane</keyword>
<dbReference type="AlphaFoldDB" id="X6NZP7"/>
<evidence type="ECO:0000256" key="5">
    <source>
        <dbReference type="SAM" id="Phobius"/>
    </source>
</evidence>
<evidence type="ECO:0000259" key="6">
    <source>
        <dbReference type="Pfam" id="PF02176"/>
    </source>
</evidence>
<keyword evidence="2" id="KW-0863">Zinc-finger</keyword>
<keyword evidence="5" id="KW-0812">Transmembrane</keyword>
<evidence type="ECO:0000256" key="4">
    <source>
        <dbReference type="SAM" id="MobiDB-lite"/>
    </source>
</evidence>
<comment type="caution">
    <text evidence="7">The sequence shown here is derived from an EMBL/GenBank/DDBJ whole genome shotgun (WGS) entry which is preliminary data.</text>
</comment>
<evidence type="ECO:0000313" key="7">
    <source>
        <dbReference type="EMBL" id="ETO31785.1"/>
    </source>
</evidence>
<evidence type="ECO:0000256" key="3">
    <source>
        <dbReference type="ARBA" id="ARBA00022833"/>
    </source>
</evidence>
<dbReference type="GO" id="GO:0008270">
    <property type="term" value="F:zinc ion binding"/>
    <property type="evidence" value="ECO:0007669"/>
    <property type="project" value="UniProtKB-KW"/>
</dbReference>
<dbReference type="Gene3D" id="3.30.40.10">
    <property type="entry name" value="Zinc/RING finger domain, C3HC4 (zinc finger)"/>
    <property type="match status" value="1"/>
</dbReference>
<feature type="non-terminal residue" evidence="7">
    <location>
        <position position="1"/>
    </location>
</feature>
<dbReference type="Pfam" id="PF02176">
    <property type="entry name" value="zf-TRAF"/>
    <property type="match status" value="1"/>
</dbReference>
<organism evidence="7 8">
    <name type="scientific">Reticulomyxa filosa</name>
    <dbReference type="NCBI Taxonomy" id="46433"/>
    <lineage>
        <taxon>Eukaryota</taxon>
        <taxon>Sar</taxon>
        <taxon>Rhizaria</taxon>
        <taxon>Retaria</taxon>
        <taxon>Foraminifera</taxon>
        <taxon>Monothalamids</taxon>
        <taxon>Reticulomyxidae</taxon>
        <taxon>Reticulomyxa</taxon>
    </lineage>
</organism>
<evidence type="ECO:0000313" key="8">
    <source>
        <dbReference type="Proteomes" id="UP000023152"/>
    </source>
</evidence>
<accession>X6NZP7</accession>
<dbReference type="EMBL" id="ASPP01004706">
    <property type="protein sequence ID" value="ETO31785.1"/>
    <property type="molecule type" value="Genomic_DNA"/>
</dbReference>
<name>X6NZP7_RETFI</name>
<dbReference type="SUPFAM" id="SSF49599">
    <property type="entry name" value="TRAF domain-like"/>
    <property type="match status" value="1"/>
</dbReference>
<proteinExistence type="predicted"/>
<feature type="domain" description="TRAF-type" evidence="6">
    <location>
        <begin position="162"/>
        <end position="210"/>
    </location>
</feature>
<reference evidence="7 8" key="1">
    <citation type="journal article" date="2013" name="Curr. Biol.">
        <title>The Genome of the Foraminiferan Reticulomyxa filosa.</title>
        <authorList>
            <person name="Glockner G."/>
            <person name="Hulsmann N."/>
            <person name="Schleicher M."/>
            <person name="Noegel A.A."/>
            <person name="Eichinger L."/>
            <person name="Gallinger C."/>
            <person name="Pawlowski J."/>
            <person name="Sierra R."/>
            <person name="Euteneuer U."/>
            <person name="Pillet L."/>
            <person name="Moustafa A."/>
            <person name="Platzer M."/>
            <person name="Groth M."/>
            <person name="Szafranski K."/>
            <person name="Schliwa M."/>
        </authorList>
    </citation>
    <scope>NUCLEOTIDE SEQUENCE [LARGE SCALE GENOMIC DNA]</scope>
</reference>